<keyword evidence="2" id="KW-1185">Reference proteome</keyword>
<protein>
    <submittedName>
        <fullName evidence="1">Uncharacterized protein</fullName>
    </submittedName>
</protein>
<accession>A0AAD4STQ5</accession>
<organism evidence="1 2">
    <name type="scientific">Papaver atlanticum</name>
    <dbReference type="NCBI Taxonomy" id="357466"/>
    <lineage>
        <taxon>Eukaryota</taxon>
        <taxon>Viridiplantae</taxon>
        <taxon>Streptophyta</taxon>
        <taxon>Embryophyta</taxon>
        <taxon>Tracheophyta</taxon>
        <taxon>Spermatophyta</taxon>
        <taxon>Magnoliopsida</taxon>
        <taxon>Ranunculales</taxon>
        <taxon>Papaveraceae</taxon>
        <taxon>Papaveroideae</taxon>
        <taxon>Papaver</taxon>
    </lineage>
</organism>
<name>A0AAD4STQ5_9MAGN</name>
<dbReference type="Proteomes" id="UP001202328">
    <property type="component" value="Unassembled WGS sequence"/>
</dbReference>
<evidence type="ECO:0000313" key="2">
    <source>
        <dbReference type="Proteomes" id="UP001202328"/>
    </source>
</evidence>
<dbReference type="EMBL" id="JAJJMB010008687">
    <property type="protein sequence ID" value="KAI3921429.1"/>
    <property type="molecule type" value="Genomic_DNA"/>
</dbReference>
<comment type="caution">
    <text evidence="1">The sequence shown here is derived from an EMBL/GenBank/DDBJ whole genome shotgun (WGS) entry which is preliminary data.</text>
</comment>
<evidence type="ECO:0000313" key="1">
    <source>
        <dbReference type="EMBL" id="KAI3921429.1"/>
    </source>
</evidence>
<sequence>MQLIGANQTILTRDFLSYSKTYRIILLMRTKSGGMSGYVKHGNRQLDSLCRNLQKSSILCVEQLCLPGSIYLQGL</sequence>
<dbReference type="AlphaFoldDB" id="A0AAD4STQ5"/>
<gene>
    <name evidence="1" type="ORF">MKW98_013363</name>
</gene>
<reference evidence="1" key="1">
    <citation type="submission" date="2022-04" db="EMBL/GenBank/DDBJ databases">
        <title>A functionally conserved STORR gene fusion in Papaver species that diverged 16.8 million years ago.</title>
        <authorList>
            <person name="Catania T."/>
        </authorList>
    </citation>
    <scope>NUCLEOTIDE SEQUENCE</scope>
    <source>
        <strain evidence="1">S-188037</strain>
    </source>
</reference>
<proteinExistence type="predicted"/>